<dbReference type="AlphaFoldDB" id="A0A0U4X4W0"/>
<dbReference type="KEGG" id="por:APT59_20485"/>
<name>A0A0U4X4W0_9PSED</name>
<dbReference type="EMBL" id="CP013987">
    <property type="protein sequence ID" value="ALZ86468.1"/>
    <property type="molecule type" value="Genomic_DNA"/>
</dbReference>
<reference evidence="2 3" key="1">
    <citation type="submission" date="2016-01" db="EMBL/GenBank/DDBJ databases">
        <title>Annotation of Pseudomonas oryzihabitans USDA-ARS-USMARC-56511.</title>
        <authorList>
            <person name="Harhay G.P."/>
            <person name="Harhay D.M."/>
            <person name="Smith T.P.L."/>
            <person name="Bono J.L."/>
            <person name="Heaton M.P."/>
            <person name="Clawson M.L."/>
            <person name="Chitko-Mckown C.G."/>
            <person name="Capik S.F."/>
            <person name="DeDonder K.D."/>
            <person name="Apley M.D."/>
            <person name="Lubbers B.V."/>
            <person name="White B.J."/>
            <person name="Larson R.L."/>
        </authorList>
    </citation>
    <scope>NUCLEOTIDE SEQUENCE [LARGE SCALE GENOMIC DNA]</scope>
    <source>
        <strain evidence="2 3">USDA-ARS-USMARC-56511</strain>
    </source>
</reference>
<feature type="transmembrane region" description="Helical" evidence="1">
    <location>
        <begin position="42"/>
        <end position="65"/>
    </location>
</feature>
<keyword evidence="1" id="KW-0812">Transmembrane</keyword>
<dbReference type="Proteomes" id="UP000064137">
    <property type="component" value="Chromosome"/>
</dbReference>
<keyword evidence="1" id="KW-0472">Membrane</keyword>
<keyword evidence="1" id="KW-1133">Transmembrane helix</keyword>
<evidence type="ECO:0000313" key="3">
    <source>
        <dbReference type="Proteomes" id="UP000064137"/>
    </source>
</evidence>
<gene>
    <name evidence="2" type="ORF">APT59_20485</name>
</gene>
<organism evidence="2 3">
    <name type="scientific">Pseudomonas oryzihabitans</name>
    <dbReference type="NCBI Taxonomy" id="47885"/>
    <lineage>
        <taxon>Bacteria</taxon>
        <taxon>Pseudomonadati</taxon>
        <taxon>Pseudomonadota</taxon>
        <taxon>Gammaproteobacteria</taxon>
        <taxon>Pseudomonadales</taxon>
        <taxon>Pseudomonadaceae</taxon>
        <taxon>Pseudomonas</taxon>
    </lineage>
</organism>
<dbReference type="OrthoDB" id="6880633at2"/>
<sequence>MSLWRRLFDWLLREQRARRDELARVEDPELLKAEWRSQRQRLTLWLASAALGAGLFGMIIGQLVYQRTHPDPWSAEARRPVILGVDSRQEAGRFELLITADRSLFYERYRPEGALSLRLPRARWDGGERQGRVVRPGGSFSWTVRQEGQDLKVLLVGVGGALQASDRIVEEGEDWVLHVQVPLTP</sequence>
<dbReference type="RefSeq" id="WP_059316526.1">
    <property type="nucleotide sequence ID" value="NZ_CP013987.1"/>
</dbReference>
<evidence type="ECO:0000313" key="2">
    <source>
        <dbReference type="EMBL" id="ALZ86468.1"/>
    </source>
</evidence>
<evidence type="ECO:0000256" key="1">
    <source>
        <dbReference type="SAM" id="Phobius"/>
    </source>
</evidence>
<accession>A0A0U4X4W0</accession>
<protein>
    <submittedName>
        <fullName evidence="2">Uncharacterized protein</fullName>
    </submittedName>
</protein>
<proteinExistence type="predicted"/>